<dbReference type="GO" id="GO:0005829">
    <property type="term" value="C:cytosol"/>
    <property type="evidence" value="ECO:0007669"/>
    <property type="project" value="TreeGrafter"/>
</dbReference>
<dbReference type="Pfam" id="PF02551">
    <property type="entry name" value="Acyl_CoA_thio"/>
    <property type="match status" value="1"/>
</dbReference>
<feature type="domain" description="Acyl-CoA thioesterase 2 C-terminal" evidence="9">
    <location>
        <begin position="179"/>
        <end position="283"/>
    </location>
</feature>
<dbReference type="Pfam" id="PF13622">
    <property type="entry name" value="4HBT_3"/>
    <property type="match status" value="1"/>
</dbReference>
<dbReference type="EMBL" id="BMEO01000003">
    <property type="protein sequence ID" value="GGF90074.1"/>
    <property type="molecule type" value="Genomic_DNA"/>
</dbReference>
<dbReference type="RefSeq" id="WP_188364501.1">
    <property type="nucleotide sequence ID" value="NZ_BAABJF010000017.1"/>
</dbReference>
<comment type="caution">
    <text evidence="11">The sequence shown here is derived from an EMBL/GenBank/DDBJ whole genome shotgun (WGS) entry which is preliminary data.</text>
</comment>
<dbReference type="InterPro" id="IPR049449">
    <property type="entry name" value="TesB_ACOT8-like_N"/>
</dbReference>
<keyword evidence="4" id="KW-0443">Lipid metabolism</keyword>
<dbReference type="GO" id="GO:0009062">
    <property type="term" value="P:fatty acid catabolic process"/>
    <property type="evidence" value="ECO:0007669"/>
    <property type="project" value="TreeGrafter"/>
</dbReference>
<feature type="domain" description="Acyl-CoA thioesterase-like N-terminal HotDog" evidence="10">
    <location>
        <begin position="35"/>
        <end position="111"/>
    </location>
</feature>
<comment type="similarity">
    <text evidence="1">Belongs to the C/M/P thioester hydrolase family.</text>
</comment>
<organism evidence="11 12">
    <name type="scientific">Marinicella pacifica</name>
    <dbReference type="NCBI Taxonomy" id="1171543"/>
    <lineage>
        <taxon>Bacteria</taxon>
        <taxon>Pseudomonadati</taxon>
        <taxon>Pseudomonadota</taxon>
        <taxon>Gammaproteobacteria</taxon>
        <taxon>Lysobacterales</taxon>
        <taxon>Marinicellaceae</taxon>
        <taxon>Marinicella</taxon>
    </lineage>
</organism>
<accession>A0A917CIJ2</accession>
<gene>
    <name evidence="11" type="primary">tesB</name>
    <name evidence="11" type="ORF">GCM10011365_09030</name>
</gene>
<dbReference type="InterPro" id="IPR029069">
    <property type="entry name" value="HotDog_dom_sf"/>
</dbReference>
<dbReference type="InterPro" id="IPR003703">
    <property type="entry name" value="Acyl_CoA_thio"/>
</dbReference>
<evidence type="ECO:0000256" key="5">
    <source>
        <dbReference type="ARBA" id="ARBA00038894"/>
    </source>
</evidence>
<dbReference type="AlphaFoldDB" id="A0A917CIJ2"/>
<dbReference type="GO" id="GO:0006637">
    <property type="term" value="P:acyl-CoA metabolic process"/>
    <property type="evidence" value="ECO:0007669"/>
    <property type="project" value="InterPro"/>
</dbReference>
<evidence type="ECO:0000256" key="3">
    <source>
        <dbReference type="ARBA" id="ARBA00022801"/>
    </source>
</evidence>
<dbReference type="FunFam" id="2.40.160.210:FF:000001">
    <property type="entry name" value="Acyl-CoA thioesterase II"/>
    <property type="match status" value="1"/>
</dbReference>
<name>A0A917CIJ2_9GAMM</name>
<dbReference type="CDD" id="cd03445">
    <property type="entry name" value="Thioesterase_II_repeat2"/>
    <property type="match status" value="1"/>
</dbReference>
<reference evidence="11" key="2">
    <citation type="submission" date="2020-09" db="EMBL/GenBank/DDBJ databases">
        <authorList>
            <person name="Sun Q."/>
            <person name="Zhou Y."/>
        </authorList>
    </citation>
    <scope>NUCLEOTIDE SEQUENCE</scope>
    <source>
        <strain evidence="11">CGMCC 1.12181</strain>
    </source>
</reference>
<keyword evidence="3" id="KW-0378">Hydrolase</keyword>
<comment type="subunit">
    <text evidence="2">Homotetramer.</text>
</comment>
<dbReference type="PANTHER" id="PTHR11066:SF34">
    <property type="entry name" value="ACYL-COENZYME A THIOESTERASE 8"/>
    <property type="match status" value="1"/>
</dbReference>
<evidence type="ECO:0000313" key="11">
    <source>
        <dbReference type="EMBL" id="GGF90074.1"/>
    </source>
</evidence>
<reference evidence="11" key="1">
    <citation type="journal article" date="2014" name="Int. J. Syst. Evol. Microbiol.">
        <title>Complete genome sequence of Corynebacterium casei LMG S-19264T (=DSM 44701T), isolated from a smear-ripened cheese.</title>
        <authorList>
            <consortium name="US DOE Joint Genome Institute (JGI-PGF)"/>
            <person name="Walter F."/>
            <person name="Albersmeier A."/>
            <person name="Kalinowski J."/>
            <person name="Ruckert C."/>
        </authorList>
    </citation>
    <scope>NUCLEOTIDE SEQUENCE</scope>
    <source>
        <strain evidence="11">CGMCC 1.12181</strain>
    </source>
</reference>
<evidence type="ECO:0000256" key="6">
    <source>
        <dbReference type="ARBA" id="ARBA00050943"/>
    </source>
</evidence>
<evidence type="ECO:0000313" key="12">
    <source>
        <dbReference type="Proteomes" id="UP000605253"/>
    </source>
</evidence>
<evidence type="ECO:0000256" key="2">
    <source>
        <dbReference type="ARBA" id="ARBA00011881"/>
    </source>
</evidence>
<dbReference type="EC" id="3.1.2.20" evidence="5"/>
<dbReference type="Gene3D" id="2.40.160.210">
    <property type="entry name" value="Acyl-CoA thioesterase, double hotdog domain"/>
    <property type="match status" value="1"/>
</dbReference>
<dbReference type="InterPro" id="IPR025652">
    <property type="entry name" value="TesB_C"/>
</dbReference>
<dbReference type="InterPro" id="IPR042171">
    <property type="entry name" value="Acyl-CoA_hotdog"/>
</dbReference>
<dbReference type="Proteomes" id="UP000605253">
    <property type="component" value="Unassembled WGS sequence"/>
</dbReference>
<evidence type="ECO:0000259" key="9">
    <source>
        <dbReference type="Pfam" id="PF02551"/>
    </source>
</evidence>
<keyword evidence="12" id="KW-1185">Reference proteome</keyword>
<evidence type="ECO:0000259" key="10">
    <source>
        <dbReference type="Pfam" id="PF13622"/>
    </source>
</evidence>
<dbReference type="SUPFAM" id="SSF54637">
    <property type="entry name" value="Thioesterase/thiol ester dehydrase-isomerase"/>
    <property type="match status" value="2"/>
</dbReference>
<protein>
    <recommendedName>
        <fullName evidence="7">Acyl-CoA thioesterase 2</fullName>
        <ecNumber evidence="5">3.1.2.20</ecNumber>
    </recommendedName>
    <alternativeName>
        <fullName evidence="8">Thioesterase II</fullName>
    </alternativeName>
</protein>
<dbReference type="GO" id="GO:0047617">
    <property type="term" value="F:fatty acyl-CoA hydrolase activity"/>
    <property type="evidence" value="ECO:0007669"/>
    <property type="project" value="UniProtKB-EC"/>
</dbReference>
<evidence type="ECO:0000256" key="7">
    <source>
        <dbReference type="ARBA" id="ARBA00071120"/>
    </source>
</evidence>
<evidence type="ECO:0000256" key="8">
    <source>
        <dbReference type="ARBA" id="ARBA00079653"/>
    </source>
</evidence>
<evidence type="ECO:0000256" key="1">
    <source>
        <dbReference type="ARBA" id="ARBA00006538"/>
    </source>
</evidence>
<dbReference type="PANTHER" id="PTHR11066">
    <property type="entry name" value="ACYL-COA THIOESTERASE"/>
    <property type="match status" value="1"/>
</dbReference>
<comment type="catalytic activity">
    <reaction evidence="6">
        <text>a fatty acyl-CoA + H2O = a fatty acid + CoA + H(+)</text>
        <dbReference type="Rhea" id="RHEA:16781"/>
        <dbReference type="ChEBI" id="CHEBI:15377"/>
        <dbReference type="ChEBI" id="CHEBI:15378"/>
        <dbReference type="ChEBI" id="CHEBI:28868"/>
        <dbReference type="ChEBI" id="CHEBI:57287"/>
        <dbReference type="ChEBI" id="CHEBI:77636"/>
        <dbReference type="EC" id="3.1.2.20"/>
    </reaction>
    <physiologicalReaction direction="left-to-right" evidence="6">
        <dbReference type="Rhea" id="RHEA:16782"/>
    </physiologicalReaction>
</comment>
<dbReference type="CDD" id="cd03444">
    <property type="entry name" value="Thioesterase_II_repeat1"/>
    <property type="match status" value="1"/>
</dbReference>
<proteinExistence type="inferred from homology"/>
<sequence>MTNQDNDIDTLLQYFALETLEVNLFRGQSLDIGTGRIFGGQVLAQSLKAAYSTTREHQVHSLHAYFLREGDCHKPVIFEVERVRDGRTFSNRRVSAIQNGKTILIMSCSFQKLESGFDHQAPMPDVPGPDELTEKTLIPIDKIRQLSPRMRRTLTTQGPFEFRFVNDVDPFDETPKKPIKRIWFRARSPLPDDQVVHRTLLTFVSDYHLVSTATLPHGISYLDPRLQFASLDHAMWFHRPLKIDDWLLYDCDSPSASEARGFATGHVFDINGKLVASTAQQGLMRLWDKPENT</sequence>
<evidence type="ECO:0000256" key="4">
    <source>
        <dbReference type="ARBA" id="ARBA00023098"/>
    </source>
</evidence>